<keyword evidence="2" id="KW-1185">Reference proteome</keyword>
<dbReference type="Proteomes" id="UP001732700">
    <property type="component" value="Chromosome 3A"/>
</dbReference>
<reference evidence="1" key="1">
    <citation type="submission" date="2021-05" db="EMBL/GenBank/DDBJ databases">
        <authorList>
            <person name="Scholz U."/>
            <person name="Mascher M."/>
            <person name="Fiebig A."/>
        </authorList>
    </citation>
    <scope>NUCLEOTIDE SEQUENCE [LARGE SCALE GENOMIC DNA]</scope>
</reference>
<sequence length="622" mass="69917">MAIDEPIKASSNTNLPCARRTPVGNNSESAKTKMGQKMVSVHQRLSLLHSSGSRHGDNDEDFEPTDEDLAIVVGQKTMEIDDRDYRYCKFDYVPSRQVIRPEIIENGQEKRQSFRYKHGAAKTSTGLTKTYKRKRGIPAGSKYAKSKMEQKPAFFHSSRSSSSDSRSDTDDDFDPSDENANFETTRKRRELADSKSSKSKTPPLVDRSSNSSEGKNDKDADFQHEVSGDDGRKKYARVKDFYGTAWDRAVKVNAKLPAEGPSFVKLMLKSHVVRVFWLSLPVSFCRNHLPEHDVTIELEDEDGHSYDTNYLAKKTGLSGGWNRFSVQHDLKVGDAVVFQLVRPTRFKVYILREDKFTTTDGALSLLSLDTSKENSISEEYSSAEDITRVSCKASNDDSGNLDSEETADDCIRDSEETADDCIRSPDPDNNFGAMTNIRNFKIIVNGSEIDHKLLPNRLGTAYYKLCCARKAFLHRHLLKQINPMLVAGVIAETVNIAQGIRASPTSSSSLEDFATWKKTLESFELLGMDVGFLRNRVEDLLALTAHSLSRDLLQVAVEECKGYKRVKLEQDGVAEKMRALESKMSSLKAALTEMDVKMNEMMELSMKKMKERAIRQLAAAPW</sequence>
<evidence type="ECO:0000313" key="2">
    <source>
        <dbReference type="Proteomes" id="UP001732700"/>
    </source>
</evidence>
<evidence type="ECO:0000313" key="1">
    <source>
        <dbReference type="EnsemblPlants" id="AVESA.00010b.r2.3AG0407890.1.CDS"/>
    </source>
</evidence>
<proteinExistence type="predicted"/>
<dbReference type="EnsemblPlants" id="AVESA.00010b.r2.3AG0407890.1">
    <property type="protein sequence ID" value="AVESA.00010b.r2.3AG0407890.1.CDS"/>
    <property type="gene ID" value="AVESA.00010b.r2.3AG0407890"/>
</dbReference>
<organism evidence="1 2">
    <name type="scientific">Avena sativa</name>
    <name type="common">Oat</name>
    <dbReference type="NCBI Taxonomy" id="4498"/>
    <lineage>
        <taxon>Eukaryota</taxon>
        <taxon>Viridiplantae</taxon>
        <taxon>Streptophyta</taxon>
        <taxon>Embryophyta</taxon>
        <taxon>Tracheophyta</taxon>
        <taxon>Spermatophyta</taxon>
        <taxon>Magnoliopsida</taxon>
        <taxon>Liliopsida</taxon>
        <taxon>Poales</taxon>
        <taxon>Poaceae</taxon>
        <taxon>BOP clade</taxon>
        <taxon>Pooideae</taxon>
        <taxon>Poodae</taxon>
        <taxon>Poeae</taxon>
        <taxon>Poeae Chloroplast Group 1 (Aveneae type)</taxon>
        <taxon>Aveninae</taxon>
        <taxon>Avena</taxon>
    </lineage>
</organism>
<reference evidence="1" key="2">
    <citation type="submission" date="2025-09" db="UniProtKB">
        <authorList>
            <consortium name="EnsemblPlants"/>
        </authorList>
    </citation>
    <scope>IDENTIFICATION</scope>
</reference>
<name>A0ACD5VCG7_AVESA</name>
<protein>
    <submittedName>
        <fullName evidence="1">Uncharacterized protein</fullName>
    </submittedName>
</protein>
<accession>A0ACD5VCG7</accession>